<feature type="compositionally biased region" description="Basic and acidic residues" evidence="7">
    <location>
        <begin position="103"/>
        <end position="114"/>
    </location>
</feature>
<feature type="chain" id="PRO_5035924499" description="AP2/ERF domain-containing protein" evidence="8">
    <location>
        <begin position="18"/>
        <end position="294"/>
    </location>
</feature>
<keyword evidence="12" id="KW-1185">Reference proteome</keyword>
<comment type="caution">
    <text evidence="10">The sequence shown here is derived from an EMBL/GenBank/DDBJ whole genome shotgun (WGS) entry which is preliminary data.</text>
</comment>
<dbReference type="InterPro" id="IPR051032">
    <property type="entry name" value="AP2/ERF_TF_ERF_subfamily"/>
</dbReference>
<feature type="compositionally biased region" description="Polar residues" evidence="7">
    <location>
        <begin position="219"/>
        <end position="238"/>
    </location>
</feature>
<feature type="compositionally biased region" description="Polar residues" evidence="7">
    <location>
        <begin position="59"/>
        <end position="81"/>
    </location>
</feature>
<accession>A0A8T1NDY6</accession>
<dbReference type="SMART" id="SM00380">
    <property type="entry name" value="AP2"/>
    <property type="match status" value="1"/>
</dbReference>
<dbReference type="AlphaFoldDB" id="A0A8T1NDY6"/>
<name>A0A8T1NDY6_CARIL</name>
<dbReference type="GO" id="GO:0005634">
    <property type="term" value="C:nucleus"/>
    <property type="evidence" value="ECO:0007669"/>
    <property type="project" value="UniProtKB-SubCell"/>
</dbReference>
<dbReference type="InterPro" id="IPR001471">
    <property type="entry name" value="AP2/ERF_dom"/>
</dbReference>
<sequence length="294" mass="32699">MHLSLALFYLYLPHTHTQKLVSIMEEHINLESGAAHDHNLLSSSSSSSSSTTCGSSTTKNNSGRANKNTKSSPKGSRSRSLAAQDLDNHEDEDHDHRKRPKSSGHDQGNDDGKHPTFRGVRMRNWGKWVSEIREPRKKSRIWLGTYPTAEMAARAHDVAALAIKGDSAYLNFPELAQELPRPITKSPKDIQAAAAKAAASTFVQEPRIRSQVEPIPGMESSSATLSMDNTEESTTCSPCTDEDDTLFDLPDLFIKGTDLSHDHHGLCYYSSTWQLCAADTGFRLEDSYLWEYKY</sequence>
<dbReference type="Proteomes" id="UP000811609">
    <property type="component" value="Chromosome 14"/>
</dbReference>
<dbReference type="EMBL" id="CM031822">
    <property type="protein sequence ID" value="KAG6628585.1"/>
    <property type="molecule type" value="Genomic_DNA"/>
</dbReference>
<dbReference type="EMBL" id="CM031838">
    <property type="protein sequence ID" value="KAG6677423.1"/>
    <property type="molecule type" value="Genomic_DNA"/>
</dbReference>
<dbReference type="GO" id="GO:0003700">
    <property type="term" value="F:DNA-binding transcription factor activity"/>
    <property type="evidence" value="ECO:0007669"/>
    <property type="project" value="InterPro"/>
</dbReference>
<dbReference type="Proteomes" id="UP000811246">
    <property type="component" value="Chromosome 14"/>
</dbReference>
<comment type="similarity">
    <text evidence="6">Belongs to the AP2/ERF transcription factor family. ERF subfamily.</text>
</comment>
<keyword evidence="8" id="KW-0732">Signal</keyword>
<evidence type="ECO:0000256" key="4">
    <source>
        <dbReference type="ARBA" id="ARBA00023163"/>
    </source>
</evidence>
<evidence type="ECO:0000313" key="11">
    <source>
        <dbReference type="EMBL" id="KAG6677423.1"/>
    </source>
</evidence>
<protein>
    <recommendedName>
        <fullName evidence="9">AP2/ERF domain-containing protein</fullName>
    </recommendedName>
</protein>
<feature type="region of interest" description="Disordered" evidence="7">
    <location>
        <begin position="215"/>
        <end position="238"/>
    </location>
</feature>
<feature type="compositionally biased region" description="Low complexity" evidence="7">
    <location>
        <begin position="42"/>
        <end position="58"/>
    </location>
</feature>
<evidence type="ECO:0000256" key="2">
    <source>
        <dbReference type="ARBA" id="ARBA00023015"/>
    </source>
</evidence>
<feature type="signal peptide" evidence="8">
    <location>
        <begin position="1"/>
        <end position="17"/>
    </location>
</feature>
<reference evidence="10" key="1">
    <citation type="submission" date="2020-12" db="EMBL/GenBank/DDBJ databases">
        <title>WGS assembly of Carya illinoinensis cv. Pawnee.</title>
        <authorList>
            <person name="Platts A."/>
            <person name="Shu S."/>
            <person name="Wright S."/>
            <person name="Barry K."/>
            <person name="Edger P."/>
            <person name="Pires J.C."/>
            <person name="Schmutz J."/>
        </authorList>
    </citation>
    <scope>NUCLEOTIDE SEQUENCE</scope>
    <source>
        <tissue evidence="10">Leaf</tissue>
    </source>
</reference>
<evidence type="ECO:0000313" key="12">
    <source>
        <dbReference type="Proteomes" id="UP000811609"/>
    </source>
</evidence>
<dbReference type="FunFam" id="3.30.730.10:FF:000001">
    <property type="entry name" value="Ethylene-responsive transcription factor 2"/>
    <property type="match status" value="1"/>
</dbReference>
<proteinExistence type="inferred from homology"/>
<feature type="region of interest" description="Disordered" evidence="7">
    <location>
        <begin position="39"/>
        <end position="119"/>
    </location>
</feature>
<keyword evidence="5" id="KW-0539">Nucleus</keyword>
<dbReference type="CDD" id="cd00018">
    <property type="entry name" value="AP2"/>
    <property type="match status" value="1"/>
</dbReference>
<dbReference type="PANTHER" id="PTHR31985">
    <property type="entry name" value="ETHYLENE-RESPONSIVE TRANSCRIPTION FACTOR ERF042-RELATED"/>
    <property type="match status" value="1"/>
</dbReference>
<evidence type="ECO:0000256" key="3">
    <source>
        <dbReference type="ARBA" id="ARBA00023125"/>
    </source>
</evidence>
<evidence type="ECO:0000256" key="7">
    <source>
        <dbReference type="SAM" id="MobiDB-lite"/>
    </source>
</evidence>
<feature type="domain" description="AP2/ERF" evidence="9">
    <location>
        <begin position="116"/>
        <end position="173"/>
    </location>
</feature>
<keyword evidence="2" id="KW-0805">Transcription regulation</keyword>
<comment type="subcellular location">
    <subcellularLocation>
        <location evidence="1">Nucleus</location>
    </subcellularLocation>
</comment>
<keyword evidence="3" id="KW-0238">DNA-binding</keyword>
<keyword evidence="4" id="KW-0804">Transcription</keyword>
<dbReference type="PANTHER" id="PTHR31985:SF311">
    <property type="entry name" value="AP2_ERF DOMAIN-CONTAINING PROTEIN"/>
    <property type="match status" value="1"/>
</dbReference>
<dbReference type="GO" id="GO:0003677">
    <property type="term" value="F:DNA binding"/>
    <property type="evidence" value="ECO:0007669"/>
    <property type="project" value="UniProtKB-KW"/>
</dbReference>
<dbReference type="Pfam" id="PF00847">
    <property type="entry name" value="AP2"/>
    <property type="match status" value="1"/>
</dbReference>
<evidence type="ECO:0000256" key="8">
    <source>
        <dbReference type="SAM" id="SignalP"/>
    </source>
</evidence>
<evidence type="ECO:0000313" key="10">
    <source>
        <dbReference type="EMBL" id="KAG6628585.1"/>
    </source>
</evidence>
<evidence type="ECO:0000256" key="5">
    <source>
        <dbReference type="ARBA" id="ARBA00023242"/>
    </source>
</evidence>
<evidence type="ECO:0000256" key="6">
    <source>
        <dbReference type="ARBA" id="ARBA00024343"/>
    </source>
</evidence>
<gene>
    <name evidence="10" type="ORF">CIPAW_14G023400</name>
    <name evidence="11" type="ORF">I3842_14G026000</name>
</gene>
<reference evidence="11" key="2">
    <citation type="submission" date="2021-01" db="EMBL/GenBank/DDBJ databases">
        <authorList>
            <person name="Lovell J.T."/>
            <person name="Bentley N."/>
            <person name="Bhattarai G."/>
            <person name="Jenkins J.W."/>
            <person name="Sreedasyam A."/>
            <person name="Alarcon Y."/>
            <person name="Bock C."/>
            <person name="Boston L."/>
            <person name="Carlson J."/>
            <person name="Cervantes K."/>
            <person name="Clermont K."/>
            <person name="Krom N."/>
            <person name="Kubenka K."/>
            <person name="Mamidi S."/>
            <person name="Mattison C."/>
            <person name="Monteros M."/>
            <person name="Pisani C."/>
            <person name="Plott C."/>
            <person name="Rajasekar S."/>
            <person name="Rhein H.S."/>
            <person name="Rohla C."/>
            <person name="Song M."/>
            <person name="Hilaire R.S."/>
            <person name="Shu S."/>
            <person name="Wells L."/>
            <person name="Wang X."/>
            <person name="Webber J."/>
            <person name="Heerema R.J."/>
            <person name="Klein P."/>
            <person name="Conner P."/>
            <person name="Grauke L."/>
            <person name="Grimwood J."/>
            <person name="Schmutz J."/>
            <person name="Randall J.J."/>
        </authorList>
    </citation>
    <scope>NUCLEOTIDE SEQUENCE</scope>
    <source>
        <tissue evidence="11">Leaf</tissue>
    </source>
</reference>
<evidence type="ECO:0000259" key="9">
    <source>
        <dbReference type="PROSITE" id="PS51032"/>
    </source>
</evidence>
<evidence type="ECO:0000256" key="1">
    <source>
        <dbReference type="ARBA" id="ARBA00004123"/>
    </source>
</evidence>
<organism evidence="10 12">
    <name type="scientific">Carya illinoinensis</name>
    <name type="common">Pecan</name>
    <dbReference type="NCBI Taxonomy" id="32201"/>
    <lineage>
        <taxon>Eukaryota</taxon>
        <taxon>Viridiplantae</taxon>
        <taxon>Streptophyta</taxon>
        <taxon>Embryophyta</taxon>
        <taxon>Tracheophyta</taxon>
        <taxon>Spermatophyta</taxon>
        <taxon>Magnoliopsida</taxon>
        <taxon>eudicotyledons</taxon>
        <taxon>Gunneridae</taxon>
        <taxon>Pentapetalae</taxon>
        <taxon>rosids</taxon>
        <taxon>fabids</taxon>
        <taxon>Fagales</taxon>
        <taxon>Juglandaceae</taxon>
        <taxon>Carya</taxon>
    </lineage>
</organism>
<dbReference type="PROSITE" id="PS51032">
    <property type="entry name" value="AP2_ERF"/>
    <property type="match status" value="1"/>
</dbReference>